<organism evidence="2">
    <name type="scientific">Candidatus Kentrum sp. TUN</name>
    <dbReference type="NCBI Taxonomy" id="2126343"/>
    <lineage>
        <taxon>Bacteria</taxon>
        <taxon>Pseudomonadati</taxon>
        <taxon>Pseudomonadota</taxon>
        <taxon>Gammaproteobacteria</taxon>
        <taxon>Candidatus Kentrum</taxon>
    </lineage>
</organism>
<accession>A0A450ZQZ7</accession>
<dbReference type="Gene3D" id="1.25.40.10">
    <property type="entry name" value="Tetratricopeptide repeat domain"/>
    <property type="match status" value="1"/>
</dbReference>
<proteinExistence type="predicted"/>
<dbReference type="EMBL" id="CAADFV010000039">
    <property type="protein sequence ID" value="VFK56252.1"/>
    <property type="molecule type" value="Genomic_DNA"/>
</dbReference>
<dbReference type="InterPro" id="IPR011990">
    <property type="entry name" value="TPR-like_helical_dom_sf"/>
</dbReference>
<dbReference type="AlphaFoldDB" id="A0A450ZQZ7"/>
<dbReference type="Pfam" id="PF13181">
    <property type="entry name" value="TPR_8"/>
    <property type="match status" value="1"/>
</dbReference>
<dbReference type="InterPro" id="IPR019734">
    <property type="entry name" value="TPR_rpt"/>
</dbReference>
<reference evidence="2" key="1">
    <citation type="submission" date="2019-02" db="EMBL/GenBank/DDBJ databases">
        <authorList>
            <person name="Gruber-Vodicka R. H."/>
            <person name="Seah K. B. B."/>
        </authorList>
    </citation>
    <scope>NUCLEOTIDE SEQUENCE</scope>
    <source>
        <strain evidence="2">BECK_BY2</strain>
        <strain evidence="1">BECK_BY3</strain>
    </source>
</reference>
<sequence>MAIRVAEHVLYSKISGSPDDFHNLAAELARQNLYSLASWVVLRGLEHFPQNVDLLSSGIKYLSSNGDIDDADKLIERLQGVPKEYWNWRAFVFLGDYLKLMGRFDAAFALYEEFKQQLPHDERAYSQHGGVFQQWGKHDRAIEIFEEGLRKTQKAPQTALMLAESYIEVGEYVKAIVSTERAIEGTADEQPSANIAAIFWTRAKARDALIHTNAITEQAELAESIGSAIVDYQAALSMPDRIGQYMIRGPQRIQVLQLYARDHGIDIQAEDESAKQRALLNLLQRLGGNGGEEEGNSTE</sequence>
<protein>
    <submittedName>
        <fullName evidence="2">Tfp pilus assembly protein PilF</fullName>
    </submittedName>
</protein>
<evidence type="ECO:0000313" key="1">
    <source>
        <dbReference type="EMBL" id="VFK54272.1"/>
    </source>
</evidence>
<dbReference type="EMBL" id="CAADFY010000040">
    <property type="protein sequence ID" value="VFK54272.1"/>
    <property type="molecule type" value="Genomic_DNA"/>
</dbReference>
<gene>
    <name evidence="2" type="ORF">BECKTUN1418E_GA0071001_10393</name>
    <name evidence="1" type="ORF">BECKTUN1418F_GA0071002_10403</name>
</gene>
<dbReference type="SUPFAM" id="SSF48452">
    <property type="entry name" value="TPR-like"/>
    <property type="match status" value="1"/>
</dbReference>
<evidence type="ECO:0000313" key="2">
    <source>
        <dbReference type="EMBL" id="VFK56252.1"/>
    </source>
</evidence>
<name>A0A450ZQZ7_9GAMM</name>